<dbReference type="SUPFAM" id="SSF51735">
    <property type="entry name" value="NAD(P)-binding Rossmann-fold domains"/>
    <property type="match status" value="1"/>
</dbReference>
<dbReference type="PROSITE" id="PS00974">
    <property type="entry name" value="MANNITOL_DHGENASE"/>
    <property type="match status" value="1"/>
</dbReference>
<accession>A0A4Y3KQ43</accession>
<dbReference type="Pfam" id="PF08125">
    <property type="entry name" value="Mannitol_dh_C"/>
    <property type="match status" value="1"/>
</dbReference>
<dbReference type="Proteomes" id="UP000320461">
    <property type="component" value="Unassembled WGS sequence"/>
</dbReference>
<reference evidence="9 10" key="1">
    <citation type="submission" date="2019-06" db="EMBL/GenBank/DDBJ databases">
        <title>Whole genome shotgun sequence of Cellulomonas gelida NBRC 3748.</title>
        <authorList>
            <person name="Hosoyama A."/>
            <person name="Uohara A."/>
            <person name="Ohji S."/>
            <person name="Ichikawa N."/>
        </authorList>
    </citation>
    <scope>NUCLEOTIDE SEQUENCE [LARGE SCALE GENOMIC DNA]</scope>
    <source>
        <strain evidence="9 10">NBRC 3748</strain>
    </source>
</reference>
<proteinExistence type="inferred from homology"/>
<dbReference type="InterPro" id="IPR013328">
    <property type="entry name" value="6PGD_dom2"/>
</dbReference>
<dbReference type="SUPFAM" id="SSF48179">
    <property type="entry name" value="6-phosphogluconate dehydrogenase C-terminal domain-like"/>
    <property type="match status" value="1"/>
</dbReference>
<dbReference type="EC" id="1.1.1.17" evidence="2"/>
<keyword evidence="10" id="KW-1185">Reference proteome</keyword>
<feature type="domain" description="Mannitol dehydrogenase C-terminal" evidence="8">
    <location>
        <begin position="276"/>
        <end position="454"/>
    </location>
</feature>
<dbReference type="GO" id="GO:0008926">
    <property type="term" value="F:mannitol-1-phosphate 5-dehydrogenase activity"/>
    <property type="evidence" value="ECO:0007669"/>
    <property type="project" value="UniProtKB-EC"/>
</dbReference>
<evidence type="ECO:0000256" key="2">
    <source>
        <dbReference type="ARBA" id="ARBA00012939"/>
    </source>
</evidence>
<dbReference type="EMBL" id="BJLQ01000037">
    <property type="protein sequence ID" value="GEA85494.1"/>
    <property type="molecule type" value="Genomic_DNA"/>
</dbReference>
<dbReference type="PANTHER" id="PTHR43362">
    <property type="entry name" value="MANNITOL DEHYDROGENASE DSF1-RELATED"/>
    <property type="match status" value="1"/>
</dbReference>
<name>A0A4Y3KQ43_9CELL</name>
<evidence type="ECO:0000256" key="4">
    <source>
        <dbReference type="ARBA" id="ARBA00023002"/>
    </source>
</evidence>
<keyword evidence="4" id="KW-0560">Oxidoreductase</keyword>
<dbReference type="InterPro" id="IPR008927">
    <property type="entry name" value="6-PGluconate_DH-like_C_sf"/>
</dbReference>
<dbReference type="PANTHER" id="PTHR43362:SF1">
    <property type="entry name" value="MANNITOL DEHYDROGENASE 2-RELATED"/>
    <property type="match status" value="1"/>
</dbReference>
<evidence type="ECO:0000256" key="6">
    <source>
        <dbReference type="ARBA" id="ARBA00048615"/>
    </source>
</evidence>
<dbReference type="GO" id="GO:0019594">
    <property type="term" value="P:mannitol metabolic process"/>
    <property type="evidence" value="ECO:0007669"/>
    <property type="project" value="InterPro"/>
</dbReference>
<comment type="similarity">
    <text evidence="1">Belongs to the mannitol dehydrogenase family.</text>
</comment>
<gene>
    <name evidence="9" type="primary">uxuB</name>
    <name evidence="9" type="ORF">CGE01nite_27450</name>
</gene>
<evidence type="ECO:0000256" key="5">
    <source>
        <dbReference type="ARBA" id="ARBA00023027"/>
    </source>
</evidence>
<comment type="catalytic activity">
    <reaction evidence="6">
        <text>D-mannitol 1-phosphate + NAD(+) = beta-D-fructose 6-phosphate + NADH + H(+)</text>
        <dbReference type="Rhea" id="RHEA:19661"/>
        <dbReference type="ChEBI" id="CHEBI:15378"/>
        <dbReference type="ChEBI" id="CHEBI:57540"/>
        <dbReference type="ChEBI" id="CHEBI:57634"/>
        <dbReference type="ChEBI" id="CHEBI:57945"/>
        <dbReference type="ChEBI" id="CHEBI:61381"/>
        <dbReference type="EC" id="1.1.1.17"/>
    </reaction>
</comment>
<protein>
    <recommendedName>
        <fullName evidence="3">Mannitol-1-phosphate 5-dehydrogenase</fullName>
        <ecNumber evidence="2">1.1.1.17</ecNumber>
    </recommendedName>
</protein>
<evidence type="ECO:0000256" key="3">
    <source>
        <dbReference type="ARBA" id="ARBA00016219"/>
    </source>
</evidence>
<evidence type="ECO:0000259" key="7">
    <source>
        <dbReference type="Pfam" id="PF01232"/>
    </source>
</evidence>
<evidence type="ECO:0000313" key="10">
    <source>
        <dbReference type="Proteomes" id="UP000320461"/>
    </source>
</evidence>
<dbReference type="OrthoDB" id="271711at2"/>
<comment type="caution">
    <text evidence="9">The sequence shown here is derived from an EMBL/GenBank/DDBJ whole genome shotgun (WGS) entry which is preliminary data.</text>
</comment>
<dbReference type="Gene3D" id="3.40.50.720">
    <property type="entry name" value="NAD(P)-binding Rossmann-like Domain"/>
    <property type="match status" value="1"/>
</dbReference>
<dbReference type="Pfam" id="PF01232">
    <property type="entry name" value="Mannitol_dh"/>
    <property type="match status" value="1"/>
</dbReference>
<organism evidence="9 10">
    <name type="scientific">Cellulomonas gelida</name>
    <dbReference type="NCBI Taxonomy" id="1712"/>
    <lineage>
        <taxon>Bacteria</taxon>
        <taxon>Bacillati</taxon>
        <taxon>Actinomycetota</taxon>
        <taxon>Actinomycetes</taxon>
        <taxon>Micrococcales</taxon>
        <taxon>Cellulomonadaceae</taxon>
        <taxon>Cellulomonas</taxon>
    </lineage>
</organism>
<keyword evidence="5" id="KW-0520">NAD</keyword>
<dbReference type="InterPro" id="IPR023027">
    <property type="entry name" value="Mannitol_DH_CS"/>
</dbReference>
<evidence type="ECO:0000256" key="1">
    <source>
        <dbReference type="ARBA" id="ARBA00006541"/>
    </source>
</evidence>
<feature type="domain" description="Mannitol dehydrogenase N-terminal" evidence="7">
    <location>
        <begin position="17"/>
        <end position="267"/>
    </location>
</feature>
<evidence type="ECO:0000313" key="9">
    <source>
        <dbReference type="EMBL" id="GEA85494.1"/>
    </source>
</evidence>
<sequence length="461" mass="48808">MTVPTAWRRRDPAPAVRVVHLGLGAFHRAHQAWYTDRANAAAPYDTWGIAAFTGRSAAAARALAAQDGRYVVLTRAADGDTAQSIDALVEAHDGADVDTWRALVARPEVAVVTLTVTERGYCLTADGRLDLDDPAVQADIAALRRGDATAATTAPGRLVDGLRARRAAGAGPLAVVSCDNLPDNGSVTRTVVRTLASQVDTSLTAWIDATVSFVSTMVDRITPATTDADRDTVRLLTGRIDTSPVVTEPFAEWVLEDAFPAGRPAWDLVGARLVDDVRPYEQRKLWLLNAGHSLLAYTGLARGHATVAEAFADPACRTMLDELWDAARPVVPLPAGEVDDALATLRERFANPRIEHRLAQIACDGSVKLGVRVLAVARARRAAGLPAAPVHALVVGAWARHLSDESGSDPGAEALARALAAADTPREQAALLLDTLAPDLRDETDLVATLEQALAGSSQTV</sequence>
<dbReference type="InterPro" id="IPR013131">
    <property type="entry name" value="Mannitol_DH_N"/>
</dbReference>
<dbReference type="PRINTS" id="PR00084">
    <property type="entry name" value="MTLDHDRGNASE"/>
</dbReference>
<evidence type="ECO:0000259" key="8">
    <source>
        <dbReference type="Pfam" id="PF08125"/>
    </source>
</evidence>
<dbReference type="InterPro" id="IPR000669">
    <property type="entry name" value="Mannitol_DH"/>
</dbReference>
<dbReference type="AlphaFoldDB" id="A0A4Y3KQ43"/>
<dbReference type="Gene3D" id="1.10.1040.10">
    <property type="entry name" value="N-(1-d-carboxylethyl)-l-norvaline Dehydrogenase, domain 2"/>
    <property type="match status" value="1"/>
</dbReference>
<dbReference type="RefSeq" id="WP_048341641.1">
    <property type="nucleotide sequence ID" value="NZ_BJLQ01000037.1"/>
</dbReference>
<dbReference type="InterPro" id="IPR050988">
    <property type="entry name" value="Mannitol_DH/Oxidoreductase"/>
</dbReference>
<dbReference type="InterPro" id="IPR013118">
    <property type="entry name" value="Mannitol_DH_C"/>
</dbReference>
<dbReference type="InterPro" id="IPR036291">
    <property type="entry name" value="NAD(P)-bd_dom_sf"/>
</dbReference>